<accession>A0ABZ2QJP7</accession>
<dbReference type="RefSeq" id="WP_407286228.1">
    <property type="nucleotide sequence ID" value="NZ_CP147982.1"/>
</dbReference>
<organism evidence="1 2">
    <name type="scientific">Streptomyces sirii</name>
    <dbReference type="NCBI Taxonomy" id="3127701"/>
    <lineage>
        <taxon>Bacteria</taxon>
        <taxon>Bacillati</taxon>
        <taxon>Actinomycetota</taxon>
        <taxon>Actinomycetes</taxon>
        <taxon>Kitasatosporales</taxon>
        <taxon>Streptomycetaceae</taxon>
        <taxon>Streptomyces</taxon>
    </lineage>
</organism>
<gene>
    <name evidence="1" type="ORF">WAB15_12340</name>
</gene>
<proteinExistence type="predicted"/>
<dbReference type="Proteomes" id="UP001626628">
    <property type="component" value="Chromosome"/>
</dbReference>
<evidence type="ECO:0000313" key="2">
    <source>
        <dbReference type="Proteomes" id="UP001626628"/>
    </source>
</evidence>
<name>A0ABZ2QJP7_9ACTN</name>
<sequence>MSGLVHNGCTRRQVADIVDISSLNGRNADDMMAAYTATKLMDETATRRRT</sequence>
<keyword evidence="2" id="KW-1185">Reference proteome</keyword>
<protein>
    <submittedName>
        <fullName evidence="1">Uncharacterized protein</fullName>
    </submittedName>
</protein>
<evidence type="ECO:0000313" key="1">
    <source>
        <dbReference type="EMBL" id="WXK76721.1"/>
    </source>
</evidence>
<reference evidence="1 2" key="1">
    <citation type="submission" date="2024-03" db="EMBL/GenBank/DDBJ databases">
        <title>The complete genome of Streptomyces sirii sp.nov.</title>
        <authorList>
            <person name="Zakalyukina Y.V."/>
            <person name="Belik A.R."/>
            <person name="Biryukov M.V."/>
            <person name="Baturina O.A."/>
            <person name="Kabilov M.R."/>
        </authorList>
    </citation>
    <scope>NUCLEOTIDE SEQUENCE [LARGE SCALE GENOMIC DNA]</scope>
    <source>
        <strain evidence="1 2">BP-8</strain>
    </source>
</reference>
<dbReference type="EMBL" id="CP147982">
    <property type="protein sequence ID" value="WXK76721.1"/>
    <property type="molecule type" value="Genomic_DNA"/>
</dbReference>